<dbReference type="InterPro" id="IPR013780">
    <property type="entry name" value="Glyco_hydro_b"/>
</dbReference>
<dbReference type="Pfam" id="PF02922">
    <property type="entry name" value="CBM_48"/>
    <property type="match status" value="1"/>
</dbReference>
<dbReference type="GO" id="GO:0019156">
    <property type="term" value="F:isoamylase activity"/>
    <property type="evidence" value="ECO:0007669"/>
    <property type="project" value="UniProtKB-ARBA"/>
</dbReference>
<keyword evidence="7" id="KW-1185">Reference proteome</keyword>
<dbReference type="CDD" id="cd02856">
    <property type="entry name" value="E_set_GDE_Isoamylase_N"/>
    <property type="match status" value="1"/>
</dbReference>
<dbReference type="Pfam" id="PF21156">
    <property type="entry name" value="ISOA1-3_C"/>
    <property type="match status" value="1"/>
</dbReference>
<dbReference type="SUPFAM" id="SSF51445">
    <property type="entry name" value="(Trans)glycosidases"/>
    <property type="match status" value="1"/>
</dbReference>
<dbReference type="CDD" id="cd11326">
    <property type="entry name" value="AmyAc_Glg_debranch"/>
    <property type="match status" value="1"/>
</dbReference>
<dbReference type="InterPro" id="IPR044505">
    <property type="entry name" value="GlgX_Isoamylase_N_E_set"/>
</dbReference>
<evidence type="ECO:0000259" key="5">
    <source>
        <dbReference type="SMART" id="SM00642"/>
    </source>
</evidence>
<dbReference type="InterPro" id="IPR013783">
    <property type="entry name" value="Ig-like_fold"/>
</dbReference>
<dbReference type="RefSeq" id="WP_103077920.1">
    <property type="nucleotide sequence ID" value="NZ_AZRN01000036.1"/>
</dbReference>
<dbReference type="InterPro" id="IPR014756">
    <property type="entry name" value="Ig_E-set"/>
</dbReference>
<dbReference type="Gene3D" id="3.20.20.80">
    <property type="entry name" value="Glycosidases"/>
    <property type="match status" value="1"/>
</dbReference>
<keyword evidence="3" id="KW-0809">Transit peptide</keyword>
<dbReference type="SUPFAM" id="SSF81296">
    <property type="entry name" value="E set domains"/>
    <property type="match status" value="1"/>
</dbReference>
<dbReference type="GO" id="GO:0004135">
    <property type="term" value="F:amylo-alpha-1,6-glucosidase activity"/>
    <property type="evidence" value="ECO:0007669"/>
    <property type="project" value="InterPro"/>
</dbReference>
<reference evidence="6 7" key="1">
    <citation type="submission" date="2013-12" db="EMBL/GenBank/DDBJ databases">
        <title>Comparative genomics of Petrotoga isolates.</title>
        <authorList>
            <person name="Nesbo C.L."/>
            <person name="Charchuk R."/>
            <person name="Chow K."/>
        </authorList>
    </citation>
    <scope>NUCLEOTIDE SEQUENCE [LARGE SCALE GENOMIC DNA]</scope>
    <source>
        <strain evidence="6 7">DSM 14811</strain>
    </source>
</reference>
<evidence type="ECO:0000313" key="6">
    <source>
        <dbReference type="EMBL" id="PNR97843.1"/>
    </source>
</evidence>
<dbReference type="Pfam" id="PF00128">
    <property type="entry name" value="Alpha-amylase"/>
    <property type="match status" value="1"/>
</dbReference>
<comment type="caution">
    <text evidence="6">The sequence shown here is derived from an EMBL/GenBank/DDBJ whole genome shotgun (WGS) entry which is preliminary data.</text>
</comment>
<evidence type="ECO:0000256" key="4">
    <source>
        <dbReference type="ARBA" id="ARBA00023295"/>
    </source>
</evidence>
<dbReference type="NCBIfam" id="TIGR02100">
    <property type="entry name" value="glgX_debranch"/>
    <property type="match status" value="1"/>
</dbReference>
<feature type="domain" description="Glycosyl hydrolase family 13 catalytic" evidence="5">
    <location>
        <begin position="179"/>
        <end position="591"/>
    </location>
</feature>
<dbReference type="SMART" id="SM00642">
    <property type="entry name" value="Aamy"/>
    <property type="match status" value="1"/>
</dbReference>
<proteinExistence type="inferred from homology"/>
<comment type="similarity">
    <text evidence="1">Belongs to the glycosyl hydrolase 13 family.</text>
</comment>
<organism evidence="6 7">
    <name type="scientific">Petrotoga mexicana DSM 14811</name>
    <dbReference type="NCBI Taxonomy" id="1122954"/>
    <lineage>
        <taxon>Bacteria</taxon>
        <taxon>Thermotogati</taxon>
        <taxon>Thermotogota</taxon>
        <taxon>Thermotogae</taxon>
        <taxon>Petrotogales</taxon>
        <taxon>Petrotogaceae</taxon>
        <taxon>Petrotoga</taxon>
    </lineage>
</organism>
<dbReference type="InterPro" id="IPR011837">
    <property type="entry name" value="Glycogen_debranch_GlgX"/>
</dbReference>
<evidence type="ECO:0000313" key="7">
    <source>
        <dbReference type="Proteomes" id="UP000236604"/>
    </source>
</evidence>
<dbReference type="GO" id="GO:0005980">
    <property type="term" value="P:glycogen catabolic process"/>
    <property type="evidence" value="ECO:0007669"/>
    <property type="project" value="InterPro"/>
</dbReference>
<protein>
    <submittedName>
        <fullName evidence="6">Glycogen operon protein glgX-2</fullName>
    </submittedName>
</protein>
<dbReference type="InterPro" id="IPR017853">
    <property type="entry name" value="GH"/>
</dbReference>
<dbReference type="Gene3D" id="2.60.40.1180">
    <property type="entry name" value="Golgi alpha-mannosidase II"/>
    <property type="match status" value="1"/>
</dbReference>
<accession>A0A2K1P4W9</accession>
<dbReference type="EMBL" id="AZRN01000036">
    <property type="protein sequence ID" value="PNR97843.1"/>
    <property type="molecule type" value="Genomic_DNA"/>
</dbReference>
<dbReference type="PANTHER" id="PTHR43002">
    <property type="entry name" value="GLYCOGEN DEBRANCHING ENZYME"/>
    <property type="match status" value="1"/>
</dbReference>
<keyword evidence="2" id="KW-0378">Hydrolase</keyword>
<evidence type="ECO:0000256" key="3">
    <source>
        <dbReference type="ARBA" id="ARBA00022946"/>
    </source>
</evidence>
<dbReference type="InterPro" id="IPR004193">
    <property type="entry name" value="Glyco_hydro_13_N"/>
</dbReference>
<dbReference type="AlphaFoldDB" id="A0A2K1P4W9"/>
<sequence>MEGTKISEKTKFNVSKGFPVLGTSIEKGGVNFGVFSRNAISVILEIYENYYDEEPMFKYVLDKKENRTGNIWHVFVEQVRAGMSFGWRMNGPYKPEKGFRFNKNKLLLDPYAKVIGGTLDFTEESIFGYNKNDPKKDLSFSTLDSARSQVKSIIWDSREYNWKNDEHPRYTLNDIIIYELHVRLYTINPNSHVEHRGTYKGIAEKINYLKDLGVNAVELMPIFAFPLNDNPNVNPITGEKLKNIWGYNPVNFFAVTSNYRYGVKIGEEIIQFQDLVFELHKNGIEVILDVVFNHTAEGNELGPTLNFRGLENSVYYLLNKDNPRYYENFSGTGNTINSSHYVVKQMILDSLRYWVSEMHVDGFRFDLASILGRDSKGNWIGDLSLLKDIADDPILAGTKLIAEGWDAAGGYYVGDFPTGWAEWNGKFRDTVRRFVRGDNGVVSDLATRIAGSPDLFEKRGRKPYHSVNFITSHDGFTMWDLVSYNNKHNEANGENNRDGTDANYSFNYGFEGETHDENIIKLRKQQIKNFITILMVSQGLPMILMGDEFCRTQFGNNNAYCQDNHISWVDWSRKLKFNDIFNFTKSMINFRKSHCALRRDRFFTGRDLSGDGIADITWHGVKPFKPDFGYYSHSLAFMISGDDYIQGCKEKDSDIYVALNAFIKDLQFEIPKLPNGKKWYRVVDTSQESPKDFLLEPSIIQDNYYTVHSRSSIVLISKK</sequence>
<dbReference type="InterPro" id="IPR006047">
    <property type="entry name" value="GH13_cat_dom"/>
</dbReference>
<dbReference type="InterPro" id="IPR048650">
    <property type="entry name" value="ISOA1-3-like_C"/>
</dbReference>
<name>A0A2K1P4W9_9BACT</name>
<dbReference type="Gene3D" id="2.60.40.10">
    <property type="entry name" value="Immunoglobulins"/>
    <property type="match status" value="1"/>
</dbReference>
<evidence type="ECO:0000256" key="2">
    <source>
        <dbReference type="ARBA" id="ARBA00022801"/>
    </source>
</evidence>
<evidence type="ECO:0000256" key="1">
    <source>
        <dbReference type="ARBA" id="ARBA00008061"/>
    </source>
</evidence>
<keyword evidence="4" id="KW-0326">Glycosidase</keyword>
<dbReference type="SUPFAM" id="SSF51011">
    <property type="entry name" value="Glycosyl hydrolase domain"/>
    <property type="match status" value="1"/>
</dbReference>
<dbReference type="Proteomes" id="UP000236604">
    <property type="component" value="Unassembled WGS sequence"/>
</dbReference>
<gene>
    <name evidence="6" type="ORF">X927_10295</name>
</gene>